<protein>
    <recommendedName>
        <fullName evidence="1">IPT/TIG domain-containing protein</fullName>
    </recommendedName>
</protein>
<proteinExistence type="predicted"/>
<dbReference type="RefSeq" id="WP_043673574.1">
    <property type="nucleotide sequence ID" value="NZ_BDCI01000004.1"/>
</dbReference>
<dbReference type="InterPro" id="IPR058154">
    <property type="entry name" value="Bxb1_TTP-like"/>
</dbReference>
<gene>
    <name evidence="2" type="ORF">FG87_21745</name>
</gene>
<dbReference type="SUPFAM" id="SSF81296">
    <property type="entry name" value="E set domains"/>
    <property type="match status" value="1"/>
</dbReference>
<dbReference type="Pfam" id="PF25681">
    <property type="entry name" value="Phage_TTP_17"/>
    <property type="match status" value="1"/>
</dbReference>
<dbReference type="InterPro" id="IPR002909">
    <property type="entry name" value="IPT_dom"/>
</dbReference>
<evidence type="ECO:0000313" key="2">
    <source>
        <dbReference type="EMBL" id="KIA63002.1"/>
    </source>
</evidence>
<dbReference type="Proteomes" id="UP000031364">
    <property type="component" value="Unassembled WGS sequence"/>
</dbReference>
<dbReference type="InterPro" id="IPR013783">
    <property type="entry name" value="Ig-like_fold"/>
</dbReference>
<dbReference type="Gene3D" id="2.60.40.10">
    <property type="entry name" value="Immunoglobulins"/>
    <property type="match status" value="1"/>
</dbReference>
<evidence type="ECO:0000313" key="3">
    <source>
        <dbReference type="Proteomes" id="UP000031364"/>
    </source>
</evidence>
<feature type="domain" description="IPT/TIG" evidence="1">
    <location>
        <begin position="188"/>
        <end position="268"/>
    </location>
</feature>
<sequence length="269" mass="27775">MAGNSVARIGVGAPLATGGVLVAAAGTALPTGVTGSTASYTKLGYVADDGLRPSGERSSTPIYDWAGDLIASPQENHSAQFQFKLYAVYDPDVLSEVFHEDNVTTVGSLTTVEETGEPLEIHPWVFDIKDGSKRARFAVPLGQITGVAEDPIVRNGLMAFDVTLECYKDENGVKVYRYYDNGAAAAAPTITSREPVGNLATAGGELLILTGTGFVGTTAATVGGTAVGDFQIYNDQTLAIITPAKSAGSYNVVVTNATGPSAGLSVTYA</sequence>
<evidence type="ECO:0000259" key="1">
    <source>
        <dbReference type="Pfam" id="PF01833"/>
    </source>
</evidence>
<accession>A0ABR4ZD30</accession>
<dbReference type="Pfam" id="PF01833">
    <property type="entry name" value="TIG"/>
    <property type="match status" value="1"/>
</dbReference>
<comment type="caution">
    <text evidence="2">The sequence shown here is derived from an EMBL/GenBank/DDBJ whole genome shotgun (WGS) entry which is preliminary data.</text>
</comment>
<keyword evidence="3" id="KW-1185">Reference proteome</keyword>
<reference evidence="2 3" key="1">
    <citation type="journal article" date="2014" name="Int. J. Syst. Evol. Microbiol.">
        <title>Nocardia vulneris sp. nov., isolated from wounds of human patients in North America.</title>
        <authorList>
            <person name="Lasker B.A."/>
            <person name="Bell M."/>
            <person name="Klenk H.P."/>
            <person name="Sproer C."/>
            <person name="Schumann C."/>
            <person name="Schumann P."/>
            <person name="Brown J.M."/>
        </authorList>
    </citation>
    <scope>NUCLEOTIDE SEQUENCE [LARGE SCALE GENOMIC DNA]</scope>
    <source>
        <strain evidence="2 3">W9851</strain>
    </source>
</reference>
<dbReference type="EMBL" id="JNFP01000026">
    <property type="protein sequence ID" value="KIA63002.1"/>
    <property type="molecule type" value="Genomic_DNA"/>
</dbReference>
<dbReference type="InterPro" id="IPR014756">
    <property type="entry name" value="Ig_E-set"/>
</dbReference>
<name>A0ABR4ZD30_9NOCA</name>
<organism evidence="2 3">
    <name type="scientific">Nocardia vulneris</name>
    <dbReference type="NCBI Taxonomy" id="1141657"/>
    <lineage>
        <taxon>Bacteria</taxon>
        <taxon>Bacillati</taxon>
        <taxon>Actinomycetota</taxon>
        <taxon>Actinomycetes</taxon>
        <taxon>Mycobacteriales</taxon>
        <taxon>Nocardiaceae</taxon>
        <taxon>Nocardia</taxon>
    </lineage>
</organism>